<dbReference type="Pfam" id="PF00583">
    <property type="entry name" value="Acetyltransf_1"/>
    <property type="match status" value="1"/>
</dbReference>
<evidence type="ECO:0000259" key="3">
    <source>
        <dbReference type="PROSITE" id="PS51186"/>
    </source>
</evidence>
<dbReference type="SUPFAM" id="SSF55729">
    <property type="entry name" value="Acyl-CoA N-acyltransferases (Nat)"/>
    <property type="match status" value="1"/>
</dbReference>
<feature type="domain" description="N-acetyltransferase" evidence="3">
    <location>
        <begin position="14"/>
        <end position="161"/>
    </location>
</feature>
<evidence type="ECO:0000313" key="4">
    <source>
        <dbReference type="EMBL" id="SDF74930.1"/>
    </source>
</evidence>
<name>A0A8G2EWC3_9PROT</name>
<dbReference type="CDD" id="cd04301">
    <property type="entry name" value="NAT_SF"/>
    <property type="match status" value="1"/>
</dbReference>
<keyword evidence="5" id="KW-1185">Reference proteome</keyword>
<evidence type="ECO:0000313" key="5">
    <source>
        <dbReference type="Proteomes" id="UP000198615"/>
    </source>
</evidence>
<comment type="caution">
    <text evidence="4">The sequence shown here is derived from an EMBL/GenBank/DDBJ whole genome shotgun (WGS) entry which is preliminary data.</text>
</comment>
<dbReference type="Gene3D" id="3.40.630.30">
    <property type="match status" value="1"/>
</dbReference>
<dbReference type="PANTHER" id="PTHR43877">
    <property type="entry name" value="AMINOALKYLPHOSPHONATE N-ACETYLTRANSFERASE-RELATED-RELATED"/>
    <property type="match status" value="1"/>
</dbReference>
<keyword evidence="1 4" id="KW-0808">Transferase</keyword>
<evidence type="ECO:0000256" key="2">
    <source>
        <dbReference type="ARBA" id="ARBA00023315"/>
    </source>
</evidence>
<gene>
    <name evidence="4" type="ORF">SAMN05660686_02181</name>
</gene>
<dbReference type="GO" id="GO:0016747">
    <property type="term" value="F:acyltransferase activity, transferring groups other than amino-acyl groups"/>
    <property type="evidence" value="ECO:0007669"/>
    <property type="project" value="InterPro"/>
</dbReference>
<protein>
    <submittedName>
        <fullName evidence="4">Ribosomal-protein-alanine N-acetyltransferase</fullName>
    </submittedName>
</protein>
<dbReference type="Proteomes" id="UP000198615">
    <property type="component" value="Unassembled WGS sequence"/>
</dbReference>
<reference evidence="4 5" key="1">
    <citation type="submission" date="2016-10" db="EMBL/GenBank/DDBJ databases">
        <authorList>
            <person name="Varghese N."/>
            <person name="Submissions S."/>
        </authorList>
    </citation>
    <scope>NUCLEOTIDE SEQUENCE [LARGE SCALE GENOMIC DNA]</scope>
    <source>
        <strain evidence="4 5">DSM 18839</strain>
    </source>
</reference>
<proteinExistence type="predicted"/>
<evidence type="ECO:0000256" key="1">
    <source>
        <dbReference type="ARBA" id="ARBA00022679"/>
    </source>
</evidence>
<keyword evidence="2" id="KW-0012">Acyltransferase</keyword>
<dbReference type="RefSeq" id="WP_093150220.1">
    <property type="nucleotide sequence ID" value="NZ_FNBW01000006.1"/>
</dbReference>
<dbReference type="AlphaFoldDB" id="A0A8G2EWC3"/>
<dbReference type="InterPro" id="IPR050832">
    <property type="entry name" value="Bact_Acetyltransf"/>
</dbReference>
<accession>A0A8G2EWC3</accession>
<organism evidence="4 5">
    <name type="scientific">Thalassobaculum litoreum DSM 18839</name>
    <dbReference type="NCBI Taxonomy" id="1123362"/>
    <lineage>
        <taxon>Bacteria</taxon>
        <taxon>Pseudomonadati</taxon>
        <taxon>Pseudomonadota</taxon>
        <taxon>Alphaproteobacteria</taxon>
        <taxon>Rhodospirillales</taxon>
        <taxon>Thalassobaculaceae</taxon>
        <taxon>Thalassobaculum</taxon>
    </lineage>
</organism>
<dbReference type="InterPro" id="IPR000182">
    <property type="entry name" value="GNAT_dom"/>
</dbReference>
<dbReference type="PROSITE" id="PS51186">
    <property type="entry name" value="GNAT"/>
    <property type="match status" value="1"/>
</dbReference>
<dbReference type="EMBL" id="FNBW01000006">
    <property type="protein sequence ID" value="SDF74930.1"/>
    <property type="molecule type" value="Genomic_DNA"/>
</dbReference>
<sequence>MTGRERLSQTRLLEALRAAEPTDADAIAALQQASFDDQWSADSVARLLSGPANLSVVAEREGRLLGFLMGQCVVDTAEVLAVAVDAEVRRAGWGAALLTGFERVASVSGAERVILDVAADNGPALALYTARGYETVARRDRYYASGRADPVDALVMAKNLAI</sequence>
<dbReference type="OrthoDB" id="9804026at2"/>
<dbReference type="InterPro" id="IPR016181">
    <property type="entry name" value="Acyl_CoA_acyltransferase"/>
</dbReference>